<comment type="catalytic activity">
    <reaction evidence="7">
        <text>dCMP + ATP = dCDP + ADP</text>
        <dbReference type="Rhea" id="RHEA:25094"/>
        <dbReference type="ChEBI" id="CHEBI:30616"/>
        <dbReference type="ChEBI" id="CHEBI:57566"/>
        <dbReference type="ChEBI" id="CHEBI:58593"/>
        <dbReference type="ChEBI" id="CHEBI:456216"/>
        <dbReference type="EC" id="2.7.4.25"/>
    </reaction>
</comment>
<dbReference type="Pfam" id="PF02224">
    <property type="entry name" value="Cytidylate_kin"/>
    <property type="match status" value="1"/>
</dbReference>
<evidence type="ECO:0000256" key="4">
    <source>
        <dbReference type="ARBA" id="ARBA00022741"/>
    </source>
</evidence>
<evidence type="ECO:0000256" key="6">
    <source>
        <dbReference type="ARBA" id="ARBA00022840"/>
    </source>
</evidence>
<dbReference type="PANTHER" id="PTHR21299">
    <property type="entry name" value="CYTIDYLATE KINASE/PANTOATE-BETA-ALANINE LIGASE"/>
    <property type="match status" value="1"/>
</dbReference>
<evidence type="ECO:0000256" key="3">
    <source>
        <dbReference type="ARBA" id="ARBA00022679"/>
    </source>
</evidence>
<dbReference type="GO" id="GO:0005524">
    <property type="term" value="F:ATP binding"/>
    <property type="evidence" value="ECO:0007669"/>
    <property type="project" value="UniProtKB-KW"/>
</dbReference>
<dbReference type="CDD" id="cd02020">
    <property type="entry name" value="CMPK"/>
    <property type="match status" value="1"/>
</dbReference>
<dbReference type="Gene3D" id="3.40.50.300">
    <property type="entry name" value="P-loop containing nucleotide triphosphate hydrolases"/>
    <property type="match status" value="1"/>
</dbReference>
<dbReference type="GO" id="GO:0005829">
    <property type="term" value="C:cytosol"/>
    <property type="evidence" value="ECO:0007669"/>
    <property type="project" value="TreeGrafter"/>
</dbReference>
<evidence type="ECO:0000256" key="8">
    <source>
        <dbReference type="ARBA" id="ARBA00048478"/>
    </source>
</evidence>
<feature type="domain" description="Cytidylate kinase" evidence="9">
    <location>
        <begin position="3"/>
        <end position="211"/>
    </location>
</feature>
<dbReference type="InterPro" id="IPR011994">
    <property type="entry name" value="Cytidylate_kinase_dom"/>
</dbReference>
<evidence type="ECO:0000259" key="9">
    <source>
        <dbReference type="Pfam" id="PF02224"/>
    </source>
</evidence>
<evidence type="ECO:0000256" key="2">
    <source>
        <dbReference type="ARBA" id="ARBA00012906"/>
    </source>
</evidence>
<dbReference type="GO" id="GO:0036431">
    <property type="term" value="F:dCMP kinase activity"/>
    <property type="evidence" value="ECO:0007669"/>
    <property type="project" value="InterPro"/>
</dbReference>
<dbReference type="AlphaFoldDB" id="A0A3B0RW84"/>
<dbReference type="HAMAP" id="MF_00238">
    <property type="entry name" value="Cytidyl_kinase_type1"/>
    <property type="match status" value="1"/>
</dbReference>
<dbReference type="PANTHER" id="PTHR21299:SF2">
    <property type="entry name" value="CYTIDYLATE KINASE"/>
    <property type="match status" value="1"/>
</dbReference>
<dbReference type="SUPFAM" id="SSF52540">
    <property type="entry name" value="P-loop containing nucleoside triphosphate hydrolases"/>
    <property type="match status" value="1"/>
</dbReference>
<dbReference type="GO" id="GO:0036430">
    <property type="term" value="F:CMP kinase activity"/>
    <property type="evidence" value="ECO:0007669"/>
    <property type="project" value="RHEA"/>
</dbReference>
<evidence type="ECO:0000256" key="5">
    <source>
        <dbReference type="ARBA" id="ARBA00022777"/>
    </source>
</evidence>
<accession>A0A3B0RW84</accession>
<keyword evidence="4" id="KW-0547">Nucleotide-binding</keyword>
<dbReference type="GO" id="GO:0015949">
    <property type="term" value="P:nucleobase-containing small molecule interconversion"/>
    <property type="evidence" value="ECO:0007669"/>
    <property type="project" value="TreeGrafter"/>
</dbReference>
<dbReference type="NCBIfam" id="TIGR00017">
    <property type="entry name" value="cmk"/>
    <property type="match status" value="1"/>
</dbReference>
<comment type="catalytic activity">
    <reaction evidence="8">
        <text>CMP + ATP = CDP + ADP</text>
        <dbReference type="Rhea" id="RHEA:11600"/>
        <dbReference type="ChEBI" id="CHEBI:30616"/>
        <dbReference type="ChEBI" id="CHEBI:58069"/>
        <dbReference type="ChEBI" id="CHEBI:60377"/>
        <dbReference type="ChEBI" id="CHEBI:456216"/>
        <dbReference type="EC" id="2.7.4.25"/>
    </reaction>
</comment>
<evidence type="ECO:0000256" key="1">
    <source>
        <dbReference type="ARBA" id="ARBA00009427"/>
    </source>
</evidence>
<dbReference type="InterPro" id="IPR027417">
    <property type="entry name" value="P-loop_NTPase"/>
</dbReference>
<evidence type="ECO:0000256" key="7">
    <source>
        <dbReference type="ARBA" id="ARBA00047615"/>
    </source>
</evidence>
<organism evidence="10">
    <name type="scientific">hydrothermal vent metagenome</name>
    <dbReference type="NCBI Taxonomy" id="652676"/>
    <lineage>
        <taxon>unclassified sequences</taxon>
        <taxon>metagenomes</taxon>
        <taxon>ecological metagenomes</taxon>
    </lineage>
</organism>
<evidence type="ECO:0000313" key="10">
    <source>
        <dbReference type="EMBL" id="VAV95361.1"/>
    </source>
</evidence>
<proteinExistence type="inferred from homology"/>
<keyword evidence="5 10" id="KW-0418">Kinase</keyword>
<dbReference type="InterPro" id="IPR003136">
    <property type="entry name" value="Cytidylate_kin"/>
</dbReference>
<name>A0A3B0RW84_9ZZZZ</name>
<keyword evidence="6" id="KW-0067">ATP-binding</keyword>
<dbReference type="EMBL" id="UOEI01000146">
    <property type="protein sequence ID" value="VAV95361.1"/>
    <property type="molecule type" value="Genomic_DNA"/>
</dbReference>
<protein>
    <recommendedName>
        <fullName evidence="2">(d)CMP kinase</fullName>
        <ecNumber evidence="2">2.7.4.25</ecNumber>
    </recommendedName>
</protein>
<reference evidence="10" key="1">
    <citation type="submission" date="2018-06" db="EMBL/GenBank/DDBJ databases">
        <authorList>
            <person name="Zhirakovskaya E."/>
        </authorList>
    </citation>
    <scope>NUCLEOTIDE SEQUENCE</scope>
</reference>
<comment type="similarity">
    <text evidence="1">Belongs to the cytidylate kinase family. Type 1 subfamily.</text>
</comment>
<sequence length="213" mass="22414">MVVAIDGPSGVGKSTVAKAVAQRLGLAYLDTGSTYRAATLITLSHGIDVCNEEAILTELTAHDIDYGAEGIEVDGVNVATDVRTPEVTANVSAVSAHPRVREHIVAIQRAWAHRHGDAAVLEGRDIGTVVFPDAGVKVYLTARPEVRALRRAGDTEAANSSVDEIAEKLAARDKADSTRAASPLRAADDAEIIDTSDIDIDEVVGLIVDLADR</sequence>
<keyword evidence="3 10" id="KW-0808">Transferase</keyword>
<dbReference type="EC" id="2.7.4.25" evidence="2"/>
<gene>
    <name evidence="10" type="ORF">MNBD_ACTINO01-1949</name>
</gene>